<organism evidence="6 7">
    <name type="scientific">Methanococcus maripaludis</name>
    <name type="common">Methanococcus deltae</name>
    <dbReference type="NCBI Taxonomy" id="39152"/>
    <lineage>
        <taxon>Archaea</taxon>
        <taxon>Methanobacteriati</taxon>
        <taxon>Methanobacteriota</taxon>
        <taxon>Methanomada group</taxon>
        <taxon>Methanococci</taxon>
        <taxon>Methanococcales</taxon>
        <taxon>Methanococcaceae</taxon>
        <taxon>Methanococcus</taxon>
    </lineage>
</organism>
<comment type="caution">
    <text evidence="6">The sequence shown here is derived from an EMBL/GenBank/DDBJ whole genome shotgun (WGS) entry which is preliminary data.</text>
</comment>
<dbReference type="CDD" id="cd01055">
    <property type="entry name" value="Nonheme_Ferritin"/>
    <property type="match status" value="1"/>
</dbReference>
<dbReference type="SUPFAM" id="SSF47240">
    <property type="entry name" value="Ferritin-like"/>
    <property type="match status" value="1"/>
</dbReference>
<proteinExistence type="predicted"/>
<dbReference type="GO" id="GO:0006826">
    <property type="term" value="P:iron ion transport"/>
    <property type="evidence" value="ECO:0007669"/>
    <property type="project" value="InterPro"/>
</dbReference>
<dbReference type="EMBL" id="JACDUL010000002">
    <property type="protein sequence ID" value="MBA2862185.1"/>
    <property type="molecule type" value="Genomic_DNA"/>
</dbReference>
<dbReference type="InterPro" id="IPR012347">
    <property type="entry name" value="Ferritin-like"/>
</dbReference>
<dbReference type="GO" id="GO:0008198">
    <property type="term" value="F:ferrous iron binding"/>
    <property type="evidence" value="ECO:0007669"/>
    <property type="project" value="TreeGrafter"/>
</dbReference>
<evidence type="ECO:0000313" key="7">
    <source>
        <dbReference type="Proteomes" id="UP000533207"/>
    </source>
</evidence>
<sequence>MDSKLRYEIEEQINKELYSAYLYLAMSNYAESEGFKGISNWFIVQAQEEIDHAMKFYKYIHEMGDTLQLNAIDKPEPKWNSITDVFENGLTHEKYVTSRIHKLMDIAHEVKDYAAISMLQWFVNEQIEEESSFRDILDGLKLTGGDINYLMMLDKELGQRVKTAPESETTKAKTA</sequence>
<feature type="domain" description="Ferritin-like diiron" evidence="5">
    <location>
        <begin position="1"/>
        <end position="144"/>
    </location>
</feature>
<dbReference type="EC" id="1.16.3.2" evidence="6"/>
<evidence type="ECO:0000256" key="2">
    <source>
        <dbReference type="ARBA" id="ARBA00022723"/>
    </source>
</evidence>
<keyword evidence="4" id="KW-0408">Iron</keyword>
<dbReference type="GO" id="GO:0006879">
    <property type="term" value="P:intracellular iron ion homeostasis"/>
    <property type="evidence" value="ECO:0007669"/>
    <property type="project" value="UniProtKB-KW"/>
</dbReference>
<dbReference type="RefSeq" id="WP_011976809.1">
    <property type="nucleotide sequence ID" value="NZ_JACDUL010000002.1"/>
</dbReference>
<keyword evidence="1" id="KW-0409">Iron storage</keyword>
<dbReference type="Gene3D" id="1.20.1260.10">
    <property type="match status" value="1"/>
</dbReference>
<dbReference type="GO" id="GO:0042802">
    <property type="term" value="F:identical protein binding"/>
    <property type="evidence" value="ECO:0007669"/>
    <property type="project" value="UniProtKB-ARBA"/>
</dbReference>
<dbReference type="InterPro" id="IPR009040">
    <property type="entry name" value="Ferritin-like_diiron"/>
</dbReference>
<evidence type="ECO:0000256" key="4">
    <source>
        <dbReference type="ARBA" id="ARBA00023004"/>
    </source>
</evidence>
<dbReference type="AlphaFoldDB" id="A0A7J9PG18"/>
<keyword evidence="2" id="KW-0479">Metal-binding</keyword>
<dbReference type="InterPro" id="IPR041719">
    <property type="entry name" value="Ferritin_prok"/>
</dbReference>
<dbReference type="PANTHER" id="PTHR11431:SF127">
    <property type="entry name" value="BACTERIAL NON-HEME FERRITIN"/>
    <property type="match status" value="1"/>
</dbReference>
<dbReference type="InterPro" id="IPR001519">
    <property type="entry name" value="Ferritin"/>
</dbReference>
<evidence type="ECO:0000256" key="1">
    <source>
        <dbReference type="ARBA" id="ARBA00022434"/>
    </source>
</evidence>
<dbReference type="GO" id="GO:0004322">
    <property type="term" value="F:ferroxidase activity"/>
    <property type="evidence" value="ECO:0007669"/>
    <property type="project" value="TreeGrafter"/>
</dbReference>
<name>A0A7J9PG18_METMI</name>
<dbReference type="PANTHER" id="PTHR11431">
    <property type="entry name" value="FERRITIN"/>
    <property type="match status" value="1"/>
</dbReference>
<dbReference type="FunFam" id="1.20.1260.10:FF:000001">
    <property type="entry name" value="Non-heme ferritin"/>
    <property type="match status" value="1"/>
</dbReference>
<dbReference type="InterPro" id="IPR009078">
    <property type="entry name" value="Ferritin-like_SF"/>
</dbReference>
<accession>A0A7J9PG18</accession>
<gene>
    <name evidence="6" type="ORF">HNP90_001064</name>
</gene>
<keyword evidence="3 6" id="KW-0560">Oxidoreductase</keyword>
<dbReference type="InterPro" id="IPR008331">
    <property type="entry name" value="Ferritin_DPS_dom"/>
</dbReference>
<dbReference type="GO" id="GO:0005829">
    <property type="term" value="C:cytosol"/>
    <property type="evidence" value="ECO:0007669"/>
    <property type="project" value="TreeGrafter"/>
</dbReference>
<protein>
    <submittedName>
        <fullName evidence="6">Ferritin</fullName>
        <ecNumber evidence="6">1.16.3.2</ecNumber>
    </submittedName>
</protein>
<evidence type="ECO:0000256" key="3">
    <source>
        <dbReference type="ARBA" id="ARBA00023002"/>
    </source>
</evidence>
<evidence type="ECO:0000313" key="6">
    <source>
        <dbReference type="EMBL" id="MBA2862185.1"/>
    </source>
</evidence>
<evidence type="ECO:0000259" key="5">
    <source>
        <dbReference type="PROSITE" id="PS50905"/>
    </source>
</evidence>
<dbReference type="Pfam" id="PF00210">
    <property type="entry name" value="Ferritin"/>
    <property type="match status" value="1"/>
</dbReference>
<dbReference type="GO" id="GO:0008199">
    <property type="term" value="F:ferric iron binding"/>
    <property type="evidence" value="ECO:0007669"/>
    <property type="project" value="InterPro"/>
</dbReference>
<dbReference type="PROSITE" id="PS50905">
    <property type="entry name" value="FERRITIN_LIKE"/>
    <property type="match status" value="1"/>
</dbReference>
<reference evidence="6 7" key="1">
    <citation type="submission" date="2020-07" db="EMBL/GenBank/DDBJ databases">
        <title>Genomic Encyclopedia of Type Strains, Phase IV (KMG-V): Genome sequencing to study the core and pangenomes of soil and plant-associated prokaryotes.</title>
        <authorList>
            <person name="Whitman W."/>
        </authorList>
    </citation>
    <scope>NUCLEOTIDE SEQUENCE [LARGE SCALE GENOMIC DNA]</scope>
    <source>
        <strain evidence="6 7">C8</strain>
    </source>
</reference>
<dbReference type="Proteomes" id="UP000533207">
    <property type="component" value="Unassembled WGS sequence"/>
</dbReference>